<keyword evidence="2" id="KW-1185">Reference proteome</keyword>
<evidence type="ECO:0008006" key="3">
    <source>
        <dbReference type="Google" id="ProtNLM"/>
    </source>
</evidence>
<sequence>MVPAHACWFCSGPEHFAAIVAPLATAALGADRSVRVMGPSDFVEALRADRRLPPARRLAIEAIDGGLHASRAEELLDGVPAGTLVVHATAWDEARGRPSGAELERLDHLETLLGRLVTSGLVVGLCVYDLSAVCRWQADVLAERHHAHVLAAGRLLPFSEALGKPIESLPPALAD</sequence>
<evidence type="ECO:0000313" key="2">
    <source>
        <dbReference type="Proteomes" id="UP001333102"/>
    </source>
</evidence>
<dbReference type="Proteomes" id="UP001333102">
    <property type="component" value="Chromosome"/>
</dbReference>
<organism evidence="1 2">
    <name type="scientific">Geochorda subterranea</name>
    <dbReference type="NCBI Taxonomy" id="3109564"/>
    <lineage>
        <taxon>Bacteria</taxon>
        <taxon>Bacillati</taxon>
        <taxon>Bacillota</taxon>
        <taxon>Limnochordia</taxon>
        <taxon>Limnochordales</taxon>
        <taxon>Geochordaceae</taxon>
        <taxon>Geochorda</taxon>
    </lineage>
</organism>
<dbReference type="EMBL" id="CP141614">
    <property type="protein sequence ID" value="WRP15188.1"/>
    <property type="molecule type" value="Genomic_DNA"/>
</dbReference>
<name>A0ABZ1BR78_9FIRM</name>
<protein>
    <recommendedName>
        <fullName evidence="3">MEDS domain-containing protein</fullName>
    </recommendedName>
</protein>
<accession>A0ABZ1BR78</accession>
<reference evidence="2" key="1">
    <citation type="submission" date="2023-12" db="EMBL/GenBank/DDBJ databases">
        <title>Novel isolates from deep terrestrial aquifers shed light on the physiology and ecology of the class Limnochordia.</title>
        <authorList>
            <person name="Karnachuk O.V."/>
            <person name="Lukina A.P."/>
            <person name="Avakyan M.R."/>
            <person name="Kadnikov V."/>
            <person name="Begmatov S."/>
            <person name="Beletsky A.V."/>
            <person name="Mardanov A.V."/>
            <person name="Ravin N.V."/>
        </authorList>
    </citation>
    <scope>NUCLEOTIDE SEQUENCE [LARGE SCALE GENOMIC DNA]</scope>
    <source>
        <strain evidence="2">LN</strain>
    </source>
</reference>
<proteinExistence type="predicted"/>
<dbReference type="RefSeq" id="WP_324669579.1">
    <property type="nucleotide sequence ID" value="NZ_CP141614.1"/>
</dbReference>
<gene>
    <name evidence="1" type="ORF">VLY81_03185</name>
</gene>
<evidence type="ECO:0000313" key="1">
    <source>
        <dbReference type="EMBL" id="WRP15188.1"/>
    </source>
</evidence>